<keyword evidence="2" id="KW-0863">Zinc-finger</keyword>
<organism evidence="6 7">
    <name type="scientific">Triparma retinervis</name>
    <dbReference type="NCBI Taxonomy" id="2557542"/>
    <lineage>
        <taxon>Eukaryota</taxon>
        <taxon>Sar</taxon>
        <taxon>Stramenopiles</taxon>
        <taxon>Ochrophyta</taxon>
        <taxon>Bolidophyceae</taxon>
        <taxon>Parmales</taxon>
        <taxon>Triparmaceae</taxon>
        <taxon>Triparma</taxon>
    </lineage>
</organism>
<sequence>MTSKVDRPMKGGKGGVKVDVSRTFGGGGSALGSSIEAVRGKPPSSVVAAVASSGRGGGDDNISGVVHKAKKAATSLFCILHAQTCCDHRCDKVRGCRETKKILLHMKQCSVGPNFPCSTPGCNQVRKLVAHYRRCRDLRRRASPNKPHHCLEGRKVASNSPLTIPKAKSSDTLMMPPPPPRAISQLRASNFNNPGSYGSPPNIPEHMQMNINSISNIVNVNTQMEQPYFSSSDALSKSVDSVGLSSSHESRMSQMSQGTTPPSSPCSPATSSPMGTPERRRKRERSASAGNALDAVSSPARTHRKPEEPQDEHSMFVESCRRIQSPGTASAAEEGLLAEGGAMEFGNAKFMVRPQLARRRSSSCGVIASMMRNGGFSTIPEEELEDVADSEEGGSRRGDSFDSRFGEFEPFDMEEGGER</sequence>
<feature type="compositionally biased region" description="Acidic residues" evidence="4">
    <location>
        <begin position="409"/>
        <end position="419"/>
    </location>
</feature>
<dbReference type="OrthoDB" id="206607at2759"/>
<protein>
    <recommendedName>
        <fullName evidence="5">TAZ-type domain-containing protein</fullName>
    </recommendedName>
</protein>
<keyword evidence="7" id="KW-1185">Reference proteome</keyword>
<evidence type="ECO:0000259" key="5">
    <source>
        <dbReference type="PROSITE" id="PS50134"/>
    </source>
</evidence>
<dbReference type="SUPFAM" id="SSF57933">
    <property type="entry name" value="TAZ domain"/>
    <property type="match status" value="1"/>
</dbReference>
<evidence type="ECO:0000313" key="6">
    <source>
        <dbReference type="EMBL" id="GMH54489.1"/>
    </source>
</evidence>
<evidence type="ECO:0000256" key="3">
    <source>
        <dbReference type="ARBA" id="ARBA00022833"/>
    </source>
</evidence>
<feature type="region of interest" description="Disordered" evidence="4">
    <location>
        <begin position="377"/>
        <end position="419"/>
    </location>
</feature>
<evidence type="ECO:0000313" key="7">
    <source>
        <dbReference type="Proteomes" id="UP001165082"/>
    </source>
</evidence>
<feature type="compositionally biased region" description="Polar residues" evidence="4">
    <location>
        <begin position="186"/>
        <end position="196"/>
    </location>
</feature>
<feature type="region of interest" description="Disordered" evidence="4">
    <location>
        <begin position="240"/>
        <end position="328"/>
    </location>
</feature>
<dbReference type="InterPro" id="IPR000197">
    <property type="entry name" value="Znf_TAZ"/>
</dbReference>
<feature type="compositionally biased region" description="Basic and acidic residues" evidence="4">
    <location>
        <begin position="393"/>
        <end position="407"/>
    </location>
</feature>
<evidence type="ECO:0000256" key="4">
    <source>
        <dbReference type="SAM" id="MobiDB-lite"/>
    </source>
</evidence>
<dbReference type="Proteomes" id="UP001165082">
    <property type="component" value="Unassembled WGS sequence"/>
</dbReference>
<evidence type="ECO:0000256" key="1">
    <source>
        <dbReference type="ARBA" id="ARBA00022723"/>
    </source>
</evidence>
<dbReference type="Gene3D" id="1.20.1020.10">
    <property type="entry name" value="TAZ domain"/>
    <property type="match status" value="1"/>
</dbReference>
<dbReference type="AlphaFoldDB" id="A0A9W6ZQ04"/>
<reference evidence="6" key="1">
    <citation type="submission" date="2022-07" db="EMBL/GenBank/DDBJ databases">
        <title>Genome analysis of Parmales, a sister group of diatoms, reveals the evolutionary specialization of diatoms from phago-mixotrophs to photoautotrophs.</title>
        <authorList>
            <person name="Ban H."/>
            <person name="Sato S."/>
            <person name="Yoshikawa S."/>
            <person name="Kazumasa Y."/>
            <person name="Nakamura Y."/>
            <person name="Ichinomiya M."/>
            <person name="Saitoh K."/>
            <person name="Sato N."/>
            <person name="Blanc-Mathieu R."/>
            <person name="Endo H."/>
            <person name="Kuwata A."/>
            <person name="Ogata H."/>
        </authorList>
    </citation>
    <scope>NUCLEOTIDE SEQUENCE</scope>
</reference>
<name>A0A9W6ZQ04_9STRA</name>
<proteinExistence type="predicted"/>
<dbReference type="SMART" id="SM00551">
    <property type="entry name" value="ZnF_TAZ"/>
    <property type="match status" value="1"/>
</dbReference>
<dbReference type="GO" id="GO:0008270">
    <property type="term" value="F:zinc ion binding"/>
    <property type="evidence" value="ECO:0007669"/>
    <property type="project" value="UniProtKB-KW"/>
</dbReference>
<feature type="compositionally biased region" description="Acidic residues" evidence="4">
    <location>
        <begin position="380"/>
        <end position="392"/>
    </location>
</feature>
<comment type="caution">
    <text evidence="6">The sequence shown here is derived from an EMBL/GenBank/DDBJ whole genome shotgun (WGS) entry which is preliminary data.</text>
</comment>
<accession>A0A9W6ZQ04</accession>
<keyword evidence="1" id="KW-0479">Metal-binding</keyword>
<dbReference type="Pfam" id="PF02135">
    <property type="entry name" value="zf-TAZ"/>
    <property type="match status" value="1"/>
</dbReference>
<dbReference type="EMBL" id="BRXZ01003422">
    <property type="protein sequence ID" value="GMH54489.1"/>
    <property type="molecule type" value="Genomic_DNA"/>
</dbReference>
<gene>
    <name evidence="6" type="ORF">TrRE_jg5497</name>
</gene>
<keyword evidence="3" id="KW-0862">Zinc</keyword>
<evidence type="ECO:0000256" key="2">
    <source>
        <dbReference type="ARBA" id="ARBA00022771"/>
    </source>
</evidence>
<feature type="compositionally biased region" description="Basic and acidic residues" evidence="4">
    <location>
        <begin position="305"/>
        <end position="321"/>
    </location>
</feature>
<dbReference type="PROSITE" id="PS50134">
    <property type="entry name" value="ZF_TAZ"/>
    <property type="match status" value="1"/>
</dbReference>
<dbReference type="InterPro" id="IPR035898">
    <property type="entry name" value="TAZ_dom_sf"/>
</dbReference>
<feature type="region of interest" description="Disordered" evidence="4">
    <location>
        <begin position="186"/>
        <end position="205"/>
    </location>
</feature>
<feature type="domain" description="TAZ-type" evidence="5">
    <location>
        <begin position="59"/>
        <end position="153"/>
    </location>
</feature>
<feature type="compositionally biased region" description="Low complexity" evidence="4">
    <location>
        <begin position="240"/>
        <end position="273"/>
    </location>
</feature>